<sequence>MLQCPLEQKQELMSTETDLGAMFLIMKRATTIDLLSNLSGNLNCTLLDISETYTENNTFEYEELYNSMETEQECGLCSCYTDLSTL</sequence>
<gene>
    <name evidence="1" type="ORF">KUDE01_010778</name>
</gene>
<dbReference type="Proteomes" id="UP001228049">
    <property type="component" value="Unassembled WGS sequence"/>
</dbReference>
<proteinExistence type="predicted"/>
<comment type="caution">
    <text evidence="1">The sequence shown here is derived from an EMBL/GenBank/DDBJ whole genome shotgun (WGS) entry which is preliminary data.</text>
</comment>
<organism evidence="1 2">
    <name type="scientific">Dissostichus eleginoides</name>
    <name type="common">Patagonian toothfish</name>
    <name type="synonym">Dissostichus amissus</name>
    <dbReference type="NCBI Taxonomy" id="100907"/>
    <lineage>
        <taxon>Eukaryota</taxon>
        <taxon>Metazoa</taxon>
        <taxon>Chordata</taxon>
        <taxon>Craniata</taxon>
        <taxon>Vertebrata</taxon>
        <taxon>Euteleostomi</taxon>
        <taxon>Actinopterygii</taxon>
        <taxon>Neopterygii</taxon>
        <taxon>Teleostei</taxon>
        <taxon>Neoteleostei</taxon>
        <taxon>Acanthomorphata</taxon>
        <taxon>Eupercaria</taxon>
        <taxon>Perciformes</taxon>
        <taxon>Notothenioidei</taxon>
        <taxon>Nototheniidae</taxon>
        <taxon>Dissostichus</taxon>
    </lineage>
</organism>
<protein>
    <submittedName>
        <fullName evidence="1">DNA mismatch repair protein Msh2</fullName>
    </submittedName>
</protein>
<keyword evidence="2" id="KW-1185">Reference proteome</keyword>
<name>A0AAD9FF08_DISEL</name>
<dbReference type="AlphaFoldDB" id="A0AAD9FF08"/>
<accession>A0AAD9FF08</accession>
<evidence type="ECO:0000313" key="2">
    <source>
        <dbReference type="Proteomes" id="UP001228049"/>
    </source>
</evidence>
<evidence type="ECO:0000313" key="1">
    <source>
        <dbReference type="EMBL" id="KAK1903588.1"/>
    </source>
</evidence>
<reference evidence="1" key="1">
    <citation type="submission" date="2023-04" db="EMBL/GenBank/DDBJ databases">
        <title>Chromosome-level genome of Chaenocephalus aceratus.</title>
        <authorList>
            <person name="Park H."/>
        </authorList>
    </citation>
    <scope>NUCLEOTIDE SEQUENCE</scope>
    <source>
        <strain evidence="1">DE</strain>
        <tissue evidence="1">Muscle</tissue>
    </source>
</reference>
<dbReference type="EMBL" id="JASDAP010000004">
    <property type="protein sequence ID" value="KAK1903588.1"/>
    <property type="molecule type" value="Genomic_DNA"/>
</dbReference>